<dbReference type="EMBL" id="PDOF01000001">
    <property type="protein sequence ID" value="PYZ97323.1"/>
    <property type="molecule type" value="Genomic_DNA"/>
</dbReference>
<dbReference type="Pfam" id="PF01636">
    <property type="entry name" value="APH"/>
    <property type="match status" value="1"/>
</dbReference>
<accession>A0A2W0H629</accession>
<keyword evidence="2" id="KW-0167">Capsid protein</keyword>
<feature type="domain" description="Aminoglycoside phosphotransferase" evidence="1">
    <location>
        <begin position="45"/>
        <end position="288"/>
    </location>
</feature>
<protein>
    <submittedName>
        <fullName evidence="2">Spore coat protein YsxE</fullName>
    </submittedName>
</protein>
<keyword evidence="2" id="KW-0946">Virion</keyword>
<dbReference type="PANTHER" id="PTHR39179">
    <property type="entry name" value="SPORE COAT PROTEIN I"/>
    <property type="match status" value="1"/>
</dbReference>
<proteinExistence type="predicted"/>
<comment type="caution">
    <text evidence="2">The sequence shown here is derived from an EMBL/GenBank/DDBJ whole genome shotgun (WGS) entry which is preliminary data.</text>
</comment>
<dbReference type="InterPro" id="IPR047175">
    <property type="entry name" value="CotS-like"/>
</dbReference>
<dbReference type="Gene3D" id="3.30.200.20">
    <property type="entry name" value="Phosphorylase Kinase, domain 1"/>
    <property type="match status" value="1"/>
</dbReference>
<evidence type="ECO:0000313" key="3">
    <source>
        <dbReference type="Proteomes" id="UP000248066"/>
    </source>
</evidence>
<dbReference type="AlphaFoldDB" id="A0A2W0H629"/>
<keyword evidence="3" id="KW-1185">Reference proteome</keyword>
<organism evidence="2 3">
    <name type="scientific">Alteribacter lacisalsi</name>
    <dbReference type="NCBI Taxonomy" id="2045244"/>
    <lineage>
        <taxon>Bacteria</taxon>
        <taxon>Bacillati</taxon>
        <taxon>Bacillota</taxon>
        <taxon>Bacilli</taxon>
        <taxon>Bacillales</taxon>
        <taxon>Bacillaceae</taxon>
        <taxon>Alteribacter</taxon>
    </lineage>
</organism>
<sequence>MAGRKKREGGQLTTKTYDHLGSVLFHYDLYPERVESFGKVSKIHTSRGIFALKKTRLTREEGDWFIHVMRRLDRIGFHYVVPIIQTKYGDFLVRRGNDAYYLMPWYEGHDRFQHPVSKEDVILEETAKLHGLTEKNQDYSEEMIQASFDSLKGRWDRRKLEMERFADQAESSMYMSPFELTFLTHFQRMIQMAEAAEEHLESWVEMCKEKKAFRSVLCHGRLNRSHVLFDQYGSGYFLNFERAVLDTPARELAILFRHYFQSQPWDTSEGIHWLGTYERHFSLFDEERHLLMSYLAFPESVFHSVDLYINEQRERTQLQLVTHLERRILSLNRTYRLMNTLFQEPQE</sequence>
<dbReference type="InterPro" id="IPR011009">
    <property type="entry name" value="Kinase-like_dom_sf"/>
</dbReference>
<evidence type="ECO:0000313" key="2">
    <source>
        <dbReference type="EMBL" id="PYZ97323.1"/>
    </source>
</evidence>
<dbReference type="NCBIfam" id="TIGR02904">
    <property type="entry name" value="spore_ysxE"/>
    <property type="match status" value="1"/>
</dbReference>
<name>A0A2W0H629_9BACI</name>
<dbReference type="InterPro" id="IPR014253">
    <property type="entry name" value="Spore_coat_YsxE"/>
</dbReference>
<dbReference type="SUPFAM" id="SSF56112">
    <property type="entry name" value="Protein kinase-like (PK-like)"/>
    <property type="match status" value="1"/>
</dbReference>
<dbReference type="PANTHER" id="PTHR39179:SF3">
    <property type="entry name" value="COTS-RELATED PROTEIN"/>
    <property type="match status" value="1"/>
</dbReference>
<reference evidence="2 3" key="1">
    <citation type="submission" date="2017-10" db="EMBL/GenBank/DDBJ databases">
        <title>Bacillus sp. nov., a halophilic bacterium isolated from a Yangshapao Lake.</title>
        <authorList>
            <person name="Wang H."/>
        </authorList>
    </citation>
    <scope>NUCLEOTIDE SEQUENCE [LARGE SCALE GENOMIC DNA]</scope>
    <source>
        <strain evidence="2 3">YSP-3</strain>
    </source>
</reference>
<gene>
    <name evidence="2" type="primary">ysxE</name>
    <name evidence="2" type="ORF">CR205_01595</name>
</gene>
<dbReference type="GO" id="GO:0042601">
    <property type="term" value="C:endospore-forming forespore"/>
    <property type="evidence" value="ECO:0007669"/>
    <property type="project" value="TreeGrafter"/>
</dbReference>
<dbReference type="Proteomes" id="UP000248066">
    <property type="component" value="Unassembled WGS sequence"/>
</dbReference>
<dbReference type="InterPro" id="IPR002575">
    <property type="entry name" value="Aminoglycoside_PTrfase"/>
</dbReference>
<dbReference type="Gene3D" id="3.90.1200.10">
    <property type="match status" value="1"/>
</dbReference>
<evidence type="ECO:0000259" key="1">
    <source>
        <dbReference type="Pfam" id="PF01636"/>
    </source>
</evidence>